<evidence type="ECO:0000256" key="6">
    <source>
        <dbReference type="SAM" id="MobiDB-lite"/>
    </source>
</evidence>
<feature type="region of interest" description="Disordered" evidence="6">
    <location>
        <begin position="812"/>
        <end position="840"/>
    </location>
</feature>
<evidence type="ECO:0000256" key="5">
    <source>
        <dbReference type="ARBA" id="ARBA00022490"/>
    </source>
</evidence>
<feature type="region of interest" description="Disordered" evidence="6">
    <location>
        <begin position="663"/>
        <end position="723"/>
    </location>
</feature>
<comment type="similarity">
    <text evidence="2">Belongs to the Rab3-GAP catalytic subunit family.</text>
</comment>
<evidence type="ECO:0000259" key="7">
    <source>
        <dbReference type="Pfam" id="PF13890"/>
    </source>
</evidence>
<dbReference type="GO" id="GO:0005096">
    <property type="term" value="F:GTPase activator activity"/>
    <property type="evidence" value="ECO:0007669"/>
    <property type="project" value="UniProtKB-KW"/>
</dbReference>
<dbReference type="AlphaFoldDB" id="A0AA88W4P6"/>
<organism evidence="8 9">
    <name type="scientific">Escallonia herrerae</name>
    <dbReference type="NCBI Taxonomy" id="1293975"/>
    <lineage>
        <taxon>Eukaryota</taxon>
        <taxon>Viridiplantae</taxon>
        <taxon>Streptophyta</taxon>
        <taxon>Embryophyta</taxon>
        <taxon>Tracheophyta</taxon>
        <taxon>Spermatophyta</taxon>
        <taxon>Magnoliopsida</taxon>
        <taxon>eudicotyledons</taxon>
        <taxon>Gunneridae</taxon>
        <taxon>Pentapetalae</taxon>
        <taxon>asterids</taxon>
        <taxon>campanulids</taxon>
        <taxon>Escalloniales</taxon>
        <taxon>Escalloniaceae</taxon>
        <taxon>Escallonia</taxon>
    </lineage>
</organism>
<comment type="subcellular location">
    <subcellularLocation>
        <location evidence="1">Cytoplasm</location>
    </subcellularLocation>
</comment>
<feature type="region of interest" description="Disordered" evidence="6">
    <location>
        <begin position="359"/>
        <end position="381"/>
    </location>
</feature>
<evidence type="ECO:0000313" key="8">
    <source>
        <dbReference type="EMBL" id="KAK3019358.1"/>
    </source>
</evidence>
<dbReference type="InterPro" id="IPR026147">
    <property type="entry name" value="Rab3GAP1_conserved"/>
</dbReference>
<accession>A0AA88W4P6</accession>
<dbReference type="EMBL" id="JAVXUP010000882">
    <property type="protein sequence ID" value="KAK3019358.1"/>
    <property type="molecule type" value="Genomic_DNA"/>
</dbReference>
<keyword evidence="9" id="KW-1185">Reference proteome</keyword>
<comment type="caution">
    <text evidence="8">The sequence shown here is derived from an EMBL/GenBank/DDBJ whole genome shotgun (WGS) entry which is preliminary data.</text>
</comment>
<evidence type="ECO:0000313" key="9">
    <source>
        <dbReference type="Proteomes" id="UP001188597"/>
    </source>
</evidence>
<proteinExistence type="inferred from homology"/>
<sequence length="1105" mass="124494">MFNCQSICVLLSHRWYSVPLALSDMPWRQPFEHFDDFTLASSWERFISDIEAVCRQWLADGQKNLLEKGAVNFGWSKDLYMVKSELKYAMKGYCIEYYFECNKEGKVADWICTLHDLQLSFGVKDFLVIAPLSASGVVLDAPEASKLLSAVAIALSNCSRSYVKLFAEIVNEIGFGDIEASGKEDMEDEMARNTLVLGLIWKDRSSWSDKEGQEFKACLSESVYNGRWNKQGLRDLIGPSCLEAVAVAPSPPRLEASPKACLASYPVFLLWPAFVPVHDPSRKAYIGIQNMGTVFTRRFEADRIGSQVPRKLMHLEGLYELFVSKFVFSPLDFSMHLFKVHFTMKLTYRTVPYDGDDEVHESDAEINTSSGSPGGNIRNKAQWDDDCPWSEWYSAEDPINGFELITIWSEKTIESSLEMAELENASLHEAEKWVISPIFSPNLNDDSEGKTICFASQLRLLTNAMRTSLEAQFVEDFVSAVDNSGSDSLRSSAVIPPPTVLDRVLKDLFHEVTVHVDKDDYPVLVSQVGTGKAVDLGEGFLLAGMQLDFAEGGHKSSRTIKGAPLESLFAQFCLHSLWFGDCNIRAIAVLWIEFVREVRWCWEESQPLPRMQANGVIDLSTCLINQKLHMLAICIDKKRQENQKFEESVETKDNISAHAEDGNLFGRDLSHKNGADEDFDEESDSPSTTDGRLGSGASKSSFRSKHQDVVTPADLKPSDRVRRGSAGVVGSMMLMNSKQYMHAPFTQETPVMTEDMHEERLHAVEAFGDSFSFSAQLERDILSSDMSAFKAVNPDASFEDFIRWHSPKDWENDDIGEGGVTGSDAKGRLRKDWPPPGRLSERMSEYGNSWRKIWNDAPALPASEQKPLLDPNREGEKVLHYLETLRPHQLLEQMVCTSFRAAADTLSLTTFGSLKQMTTKMQQLYLTMASALKPLQTNQFDVDDEISEDLRRLCAVFEHVEKLLTVAASLHRKFLEAPRFSEAIFSDFYNLYLTRMGTGSVRGDVNKEFDKKQEVRLRERDVIANMFTPPTANQSWRKVLSMGNLLNGHEPILREIFFSLRNRVTGGYYAASTPGGHQQEIETYRMYLCGTSNDLRVALSVASCD</sequence>
<dbReference type="PANTHER" id="PTHR21422">
    <property type="entry name" value="RAB3 GTPASE-ACTIVATING PROTEIN CATALYTIC SUBUNIT"/>
    <property type="match status" value="1"/>
</dbReference>
<gene>
    <name evidence="8" type="ORF">RJ639_003889</name>
</gene>
<feature type="domain" description="Rab3GAP catalytic subunit conserved" evidence="7">
    <location>
        <begin position="719"/>
        <end position="883"/>
    </location>
</feature>
<keyword evidence="5" id="KW-0963">Cytoplasm</keyword>
<dbReference type="Proteomes" id="UP001188597">
    <property type="component" value="Unassembled WGS sequence"/>
</dbReference>
<evidence type="ECO:0000256" key="3">
    <source>
        <dbReference type="ARBA" id="ARBA00015817"/>
    </source>
</evidence>
<dbReference type="Pfam" id="PF13890">
    <property type="entry name" value="Rab3-GTPase_cat"/>
    <property type="match status" value="1"/>
</dbReference>
<evidence type="ECO:0000256" key="1">
    <source>
        <dbReference type="ARBA" id="ARBA00004496"/>
    </source>
</evidence>
<dbReference type="GO" id="GO:0005737">
    <property type="term" value="C:cytoplasm"/>
    <property type="evidence" value="ECO:0007669"/>
    <property type="project" value="UniProtKB-SubCell"/>
</dbReference>
<name>A0AA88W4P6_9ASTE</name>
<evidence type="ECO:0000256" key="4">
    <source>
        <dbReference type="ARBA" id="ARBA00022468"/>
    </source>
</evidence>
<dbReference type="PANTHER" id="PTHR21422:SF9">
    <property type="entry name" value="RAB3 GTPASE-ACTIVATING PROTEIN CATALYTIC SUBUNIT"/>
    <property type="match status" value="1"/>
</dbReference>
<reference evidence="8" key="1">
    <citation type="submission" date="2022-12" db="EMBL/GenBank/DDBJ databases">
        <title>Draft genome assemblies for two species of Escallonia (Escalloniales).</title>
        <authorList>
            <person name="Chanderbali A."/>
            <person name="Dervinis C."/>
            <person name="Anghel I."/>
            <person name="Soltis D."/>
            <person name="Soltis P."/>
            <person name="Zapata F."/>
        </authorList>
    </citation>
    <scope>NUCLEOTIDE SEQUENCE</scope>
    <source>
        <strain evidence="8">UCBG64.0493</strain>
        <tissue evidence="8">Leaf</tissue>
    </source>
</reference>
<feature type="compositionally biased region" description="Basic and acidic residues" evidence="6">
    <location>
        <begin position="825"/>
        <end position="840"/>
    </location>
</feature>
<protein>
    <recommendedName>
        <fullName evidence="3">Rab3 GTPase-activating protein catalytic subunit</fullName>
    </recommendedName>
</protein>
<dbReference type="InterPro" id="IPR045700">
    <property type="entry name" value="Rab3GAP1"/>
</dbReference>
<keyword evidence="4" id="KW-0343">GTPase activation</keyword>
<evidence type="ECO:0000256" key="2">
    <source>
        <dbReference type="ARBA" id="ARBA00008856"/>
    </source>
</evidence>